<keyword evidence="3" id="KW-0804">Transcription</keyword>
<dbReference type="InterPro" id="IPR016032">
    <property type="entry name" value="Sig_transdc_resp-reg_C-effctor"/>
</dbReference>
<dbReference type="EMBL" id="JBHULG010000001">
    <property type="protein sequence ID" value="MFD2544596.1"/>
    <property type="molecule type" value="Genomic_DNA"/>
</dbReference>
<dbReference type="InterPro" id="IPR036388">
    <property type="entry name" value="WH-like_DNA-bd_sf"/>
</dbReference>
<reference evidence="8" key="1">
    <citation type="journal article" date="2019" name="Int. J. Syst. Evol. Microbiol.">
        <title>The Global Catalogue of Microorganisms (GCM) 10K type strain sequencing project: providing services to taxonomists for standard genome sequencing and annotation.</title>
        <authorList>
            <consortium name="The Broad Institute Genomics Platform"/>
            <consortium name="The Broad Institute Genome Sequencing Center for Infectious Disease"/>
            <person name="Wu L."/>
            <person name="Ma J."/>
        </authorList>
    </citation>
    <scope>NUCLEOTIDE SEQUENCE [LARGE SCALE GENOMIC DNA]</scope>
    <source>
        <strain evidence="8">KCTC 52204</strain>
    </source>
</reference>
<dbReference type="InterPro" id="IPR000792">
    <property type="entry name" value="Tscrpt_reg_LuxR_C"/>
</dbReference>
<evidence type="ECO:0000256" key="1">
    <source>
        <dbReference type="ARBA" id="ARBA00023015"/>
    </source>
</evidence>
<dbReference type="PROSITE" id="PS00622">
    <property type="entry name" value="HTH_LUXR_1"/>
    <property type="match status" value="1"/>
</dbReference>
<dbReference type="InterPro" id="IPR001789">
    <property type="entry name" value="Sig_transdc_resp-reg_receiver"/>
</dbReference>
<dbReference type="SUPFAM" id="SSF52172">
    <property type="entry name" value="CheY-like"/>
    <property type="match status" value="1"/>
</dbReference>
<dbReference type="SUPFAM" id="SSF46894">
    <property type="entry name" value="C-terminal effector domain of the bipartite response regulators"/>
    <property type="match status" value="1"/>
</dbReference>
<dbReference type="SMART" id="SM00421">
    <property type="entry name" value="HTH_LUXR"/>
    <property type="match status" value="1"/>
</dbReference>
<dbReference type="CDD" id="cd06170">
    <property type="entry name" value="LuxR_C_like"/>
    <property type="match status" value="1"/>
</dbReference>
<comment type="caution">
    <text evidence="4">Lacks conserved residue(s) required for the propagation of feature annotation.</text>
</comment>
<feature type="domain" description="HTH luxR-type" evidence="5">
    <location>
        <begin position="149"/>
        <end position="214"/>
    </location>
</feature>
<keyword evidence="1" id="KW-0805">Transcription regulation</keyword>
<evidence type="ECO:0000259" key="6">
    <source>
        <dbReference type="PROSITE" id="PS50110"/>
    </source>
</evidence>
<comment type="caution">
    <text evidence="7">The sequence shown here is derived from an EMBL/GenBank/DDBJ whole genome shotgun (WGS) entry which is preliminary data.</text>
</comment>
<dbReference type="Proteomes" id="UP001597394">
    <property type="component" value="Unassembled WGS sequence"/>
</dbReference>
<dbReference type="PROSITE" id="PS50043">
    <property type="entry name" value="HTH_LUXR_2"/>
    <property type="match status" value="1"/>
</dbReference>
<sequence length="217" mass="25059">MKKEITIYGNHLFFLELIQEFLEKNGFTKSHKIVHVTHSEEIEQHISTETEILILNLTGESILESFEHIEQWLSMNKDLKMIILSGNSDMKTIKKYFEKGIKGYLGKDTNSAEFLQSLQCALGGRIYINENTKNDLFNYICNVSDNEKKEGGIEELTAREIGVLNLICEGLRTKEITEKLFIRIHTVESHRRNIMLKLNINNSSKLVKFAIDHSLVK</sequence>
<gene>
    <name evidence="7" type="ORF">ACFSO8_03880</name>
</gene>
<dbReference type="Pfam" id="PF00196">
    <property type="entry name" value="GerE"/>
    <property type="match status" value="1"/>
</dbReference>
<evidence type="ECO:0000256" key="3">
    <source>
        <dbReference type="ARBA" id="ARBA00023163"/>
    </source>
</evidence>
<feature type="domain" description="Response regulatory" evidence="6">
    <location>
        <begin position="4"/>
        <end position="122"/>
    </location>
</feature>
<name>A0ABW5KA17_9FLAO</name>
<dbReference type="Gene3D" id="1.10.10.10">
    <property type="entry name" value="Winged helix-like DNA-binding domain superfamily/Winged helix DNA-binding domain"/>
    <property type="match status" value="1"/>
</dbReference>
<evidence type="ECO:0000256" key="2">
    <source>
        <dbReference type="ARBA" id="ARBA00023125"/>
    </source>
</evidence>
<dbReference type="PROSITE" id="PS50110">
    <property type="entry name" value="RESPONSE_REGULATORY"/>
    <property type="match status" value="1"/>
</dbReference>
<dbReference type="PANTHER" id="PTHR44688:SF16">
    <property type="entry name" value="DNA-BINDING TRANSCRIPTIONAL ACTIVATOR DEVR_DOSR"/>
    <property type="match status" value="1"/>
</dbReference>
<accession>A0ABW5KA17</accession>
<dbReference type="InterPro" id="IPR011006">
    <property type="entry name" value="CheY-like_superfamily"/>
</dbReference>
<dbReference type="PRINTS" id="PR00038">
    <property type="entry name" value="HTHLUXR"/>
</dbReference>
<evidence type="ECO:0000256" key="4">
    <source>
        <dbReference type="PROSITE-ProRule" id="PRU00169"/>
    </source>
</evidence>
<dbReference type="RefSeq" id="WP_255927759.1">
    <property type="nucleotide sequence ID" value="NZ_JANFQP010000001.1"/>
</dbReference>
<evidence type="ECO:0000259" key="5">
    <source>
        <dbReference type="PROSITE" id="PS50043"/>
    </source>
</evidence>
<dbReference type="Gene3D" id="3.40.50.2300">
    <property type="match status" value="1"/>
</dbReference>
<keyword evidence="8" id="KW-1185">Reference proteome</keyword>
<organism evidence="7 8">
    <name type="scientific">Kaistella montana</name>
    <dbReference type="NCBI Taxonomy" id="1849733"/>
    <lineage>
        <taxon>Bacteria</taxon>
        <taxon>Pseudomonadati</taxon>
        <taxon>Bacteroidota</taxon>
        <taxon>Flavobacteriia</taxon>
        <taxon>Flavobacteriales</taxon>
        <taxon>Weeksellaceae</taxon>
        <taxon>Chryseobacterium group</taxon>
        <taxon>Kaistella</taxon>
    </lineage>
</organism>
<protein>
    <submittedName>
        <fullName evidence="7">LuxR C-terminal-related transcriptional regulator</fullName>
    </submittedName>
</protein>
<proteinExistence type="predicted"/>
<keyword evidence="2" id="KW-0238">DNA-binding</keyword>
<evidence type="ECO:0000313" key="7">
    <source>
        <dbReference type="EMBL" id="MFD2544596.1"/>
    </source>
</evidence>
<dbReference type="PANTHER" id="PTHR44688">
    <property type="entry name" value="DNA-BINDING TRANSCRIPTIONAL ACTIVATOR DEVR_DOSR"/>
    <property type="match status" value="1"/>
</dbReference>
<evidence type="ECO:0000313" key="8">
    <source>
        <dbReference type="Proteomes" id="UP001597394"/>
    </source>
</evidence>